<reference evidence="2" key="1">
    <citation type="submission" date="2022-11" db="UniProtKB">
        <authorList>
            <consortium name="WormBaseParasite"/>
        </authorList>
    </citation>
    <scope>IDENTIFICATION</scope>
</reference>
<accession>A0A915KYN6</accession>
<evidence type="ECO:0000313" key="1">
    <source>
        <dbReference type="Proteomes" id="UP000887565"/>
    </source>
</evidence>
<sequence>MTEKTLCLLAVDLDRIAELECYPRNLGNLARLCITGKDKAREAFRLEATCRLIEEKKSMFKY</sequence>
<dbReference type="Proteomes" id="UP000887565">
    <property type="component" value="Unplaced"/>
</dbReference>
<organism evidence="1 2">
    <name type="scientific">Romanomermis culicivorax</name>
    <name type="common">Nematode worm</name>
    <dbReference type="NCBI Taxonomy" id="13658"/>
    <lineage>
        <taxon>Eukaryota</taxon>
        <taxon>Metazoa</taxon>
        <taxon>Ecdysozoa</taxon>
        <taxon>Nematoda</taxon>
        <taxon>Enoplea</taxon>
        <taxon>Dorylaimia</taxon>
        <taxon>Mermithida</taxon>
        <taxon>Mermithoidea</taxon>
        <taxon>Mermithidae</taxon>
        <taxon>Romanomermis</taxon>
    </lineage>
</organism>
<dbReference type="WBParaSite" id="nRc.2.0.1.t43931-RA">
    <property type="protein sequence ID" value="nRc.2.0.1.t43931-RA"/>
    <property type="gene ID" value="nRc.2.0.1.g43931"/>
</dbReference>
<proteinExistence type="predicted"/>
<dbReference type="AlphaFoldDB" id="A0A915KYN6"/>
<keyword evidence="1" id="KW-1185">Reference proteome</keyword>
<evidence type="ECO:0000313" key="2">
    <source>
        <dbReference type="WBParaSite" id="nRc.2.0.1.t43931-RA"/>
    </source>
</evidence>
<protein>
    <submittedName>
        <fullName evidence="2">Uncharacterized protein</fullName>
    </submittedName>
</protein>
<name>A0A915KYN6_ROMCU</name>